<protein>
    <submittedName>
        <fullName evidence="10">TonB-linked outer membrane protein, SusC/RagA family</fullName>
    </submittedName>
</protein>
<feature type="chain" id="PRO_5011591541" evidence="8">
    <location>
        <begin position="24"/>
        <end position="1053"/>
    </location>
</feature>
<evidence type="ECO:0000259" key="9">
    <source>
        <dbReference type="Pfam" id="PF07715"/>
    </source>
</evidence>
<evidence type="ECO:0000313" key="11">
    <source>
        <dbReference type="Proteomes" id="UP000199072"/>
    </source>
</evidence>
<comment type="subcellular location">
    <subcellularLocation>
        <location evidence="1 7">Cell outer membrane</location>
        <topology evidence="1 7">Multi-pass membrane protein</topology>
    </subcellularLocation>
</comment>
<keyword evidence="4 7" id="KW-0812">Transmembrane</keyword>
<dbReference type="Gene3D" id="2.170.130.10">
    <property type="entry name" value="TonB-dependent receptor, plug domain"/>
    <property type="match status" value="1"/>
</dbReference>
<dbReference type="OrthoDB" id="9768177at2"/>
<dbReference type="FunFam" id="2.170.130.10:FF:000008">
    <property type="entry name" value="SusC/RagA family TonB-linked outer membrane protein"/>
    <property type="match status" value="1"/>
</dbReference>
<evidence type="ECO:0000256" key="3">
    <source>
        <dbReference type="ARBA" id="ARBA00022452"/>
    </source>
</evidence>
<dbReference type="GO" id="GO:0009279">
    <property type="term" value="C:cell outer membrane"/>
    <property type="evidence" value="ECO:0007669"/>
    <property type="project" value="UniProtKB-SubCell"/>
</dbReference>
<dbReference type="InterPro" id="IPR036942">
    <property type="entry name" value="Beta-barrel_TonB_sf"/>
</dbReference>
<dbReference type="Gene3D" id="2.40.170.20">
    <property type="entry name" value="TonB-dependent receptor, beta-barrel domain"/>
    <property type="match status" value="1"/>
</dbReference>
<dbReference type="STRING" id="1391627.SAMN05216464_10553"/>
<keyword evidence="11" id="KW-1185">Reference proteome</keyword>
<feature type="signal peptide" evidence="8">
    <location>
        <begin position="1"/>
        <end position="23"/>
    </location>
</feature>
<gene>
    <name evidence="10" type="ORF">SAMN05216464_10553</name>
</gene>
<dbReference type="InterPro" id="IPR037066">
    <property type="entry name" value="Plug_dom_sf"/>
</dbReference>
<dbReference type="EMBL" id="FNAI01000005">
    <property type="protein sequence ID" value="SDE27223.1"/>
    <property type="molecule type" value="Genomic_DNA"/>
</dbReference>
<evidence type="ECO:0000256" key="5">
    <source>
        <dbReference type="ARBA" id="ARBA00023136"/>
    </source>
</evidence>
<feature type="domain" description="TonB-dependent receptor plug" evidence="9">
    <location>
        <begin position="118"/>
        <end position="245"/>
    </location>
</feature>
<name>A0A1G7BJR0_9SPHI</name>
<evidence type="ECO:0000256" key="8">
    <source>
        <dbReference type="SAM" id="SignalP"/>
    </source>
</evidence>
<evidence type="ECO:0000256" key="7">
    <source>
        <dbReference type="PROSITE-ProRule" id="PRU01360"/>
    </source>
</evidence>
<dbReference type="Pfam" id="PF13715">
    <property type="entry name" value="CarbopepD_reg_2"/>
    <property type="match status" value="1"/>
</dbReference>
<evidence type="ECO:0000313" key="10">
    <source>
        <dbReference type="EMBL" id="SDE27223.1"/>
    </source>
</evidence>
<dbReference type="PROSITE" id="PS52016">
    <property type="entry name" value="TONB_DEPENDENT_REC_3"/>
    <property type="match status" value="1"/>
</dbReference>
<keyword evidence="6 7" id="KW-0998">Cell outer membrane</keyword>
<evidence type="ECO:0000256" key="6">
    <source>
        <dbReference type="ARBA" id="ARBA00023237"/>
    </source>
</evidence>
<evidence type="ECO:0000256" key="4">
    <source>
        <dbReference type="ARBA" id="ARBA00022692"/>
    </source>
</evidence>
<dbReference type="InterPro" id="IPR023996">
    <property type="entry name" value="TonB-dep_OMP_SusC/RagA"/>
</dbReference>
<dbReference type="InterPro" id="IPR023997">
    <property type="entry name" value="TonB-dep_OMP_SusC/RagA_CS"/>
</dbReference>
<sequence>MRKILRIALLFVCFILVAALAQAQSTGTLIRGTVTDDQGETLPGVTVSAKTVNAITGANGAYLIRVPVGTKVLKFSYIGMAAKEVEIGDKTELNVTLKTNASNLNEVVVIGYGTVRRADVTSSISSVSAKDIKDLPVAGIDQALQGKVAGVTITNNSGQPGGGVSVRVRGITSATGSNEPLYVIDGVQFKSNSNISLSQDFLGGGAGQTGQSVLATLSPSDIESIDILKDASAQAIYGSQGANGVVIINTKHGKVGQSKLNYDAYVGFSEIPKKLKVMNLQQFAQYQNSLVNEVRAVPGSGMDSTIEFRDPSVLGHGTDWQDEIYQKGITTSHQLSVSGGKDKTNYYFSGGYLTQTGTLIKTGFNRYNLRASIDQQVNNWLKAGFTTNLTKSKQQIGLTDGFDAVTSTVLYNTPVSPVRDIYGNYITNANIGGYQINLTNNPVTLAQSRDVTTANTKALGAIYAEINFFKGLTLRNEVNYNFNLESDHAFQPFLQNDQTGDVILSPSRVREQRTQSLYWDVKNFLNYDHVFASKHSINATFGHEVQRSDYDFINANRNNLVANLPSLNAGDADLTQGIGAGAGTWSMESYFGRVGYTFDNKYAVSGTIRRDGSSSFGPGNRWGTFPAVSASWTVSNESFMKSLSNAISYLKIRAGFGEVGNQDTKNNAFVSSITLFGTAPFGPGSLPYNVANPDLKWQATKTYNAGIDLTTLNSRMELSVDVYKKISTDMLLSNQLPSFSGLGTSYNDIQTPITNAGKMTNTGIDIGITSYNIRRADFNWKTNLTFTHYKNVLNQLNNPTATLSGIFNEYGTSNLTSLTSPGGSLGTFYGFVTDGIFRTQEELAKGPIPTGLSVAPNSLWLGDIRYKDLDHNGIINDKDEQVIGDPNPKFTYGFTNTFNYKGFDLSVFLYGSYGGQIMNYTRRQTEAMSSAFNNQLVTVLNRYTATNTTSDMPRYNQWTNNNLKISDRYIESGSYLRIQNVAFGYNIPKSIINKLKIASIRFYASIPNLHTFTKYTGYDPELGALNSQVGFMNVDNGHYPVPRTYTFGTNVQF</sequence>
<evidence type="ECO:0000256" key="2">
    <source>
        <dbReference type="ARBA" id="ARBA00022448"/>
    </source>
</evidence>
<dbReference type="SUPFAM" id="SSF56935">
    <property type="entry name" value="Porins"/>
    <property type="match status" value="1"/>
</dbReference>
<dbReference type="AlphaFoldDB" id="A0A1G7BJR0"/>
<dbReference type="NCBIfam" id="TIGR04056">
    <property type="entry name" value="OMP_RagA_SusC"/>
    <property type="match status" value="1"/>
</dbReference>
<keyword evidence="8" id="KW-0732">Signal</keyword>
<organism evidence="10 11">
    <name type="scientific">Mucilaginibacter pineti</name>
    <dbReference type="NCBI Taxonomy" id="1391627"/>
    <lineage>
        <taxon>Bacteria</taxon>
        <taxon>Pseudomonadati</taxon>
        <taxon>Bacteroidota</taxon>
        <taxon>Sphingobacteriia</taxon>
        <taxon>Sphingobacteriales</taxon>
        <taxon>Sphingobacteriaceae</taxon>
        <taxon>Mucilaginibacter</taxon>
    </lineage>
</organism>
<dbReference type="RefSeq" id="WP_091149651.1">
    <property type="nucleotide sequence ID" value="NZ_FNAI01000005.1"/>
</dbReference>
<dbReference type="Gene3D" id="2.60.40.1120">
    <property type="entry name" value="Carboxypeptidase-like, regulatory domain"/>
    <property type="match status" value="1"/>
</dbReference>
<keyword evidence="2 7" id="KW-0813">Transport</keyword>
<comment type="similarity">
    <text evidence="7">Belongs to the TonB-dependent receptor family.</text>
</comment>
<dbReference type="Proteomes" id="UP000199072">
    <property type="component" value="Unassembled WGS sequence"/>
</dbReference>
<dbReference type="Pfam" id="PF07715">
    <property type="entry name" value="Plug"/>
    <property type="match status" value="1"/>
</dbReference>
<dbReference type="InterPro" id="IPR008969">
    <property type="entry name" value="CarboxyPept-like_regulatory"/>
</dbReference>
<reference evidence="10 11" key="1">
    <citation type="submission" date="2016-10" db="EMBL/GenBank/DDBJ databases">
        <authorList>
            <person name="de Groot N.N."/>
        </authorList>
    </citation>
    <scope>NUCLEOTIDE SEQUENCE [LARGE SCALE GENOMIC DNA]</scope>
    <source>
        <strain evidence="10 11">47C3B</strain>
    </source>
</reference>
<accession>A0A1G7BJR0</accession>
<dbReference type="NCBIfam" id="TIGR04057">
    <property type="entry name" value="SusC_RagA_signa"/>
    <property type="match status" value="1"/>
</dbReference>
<keyword evidence="5 7" id="KW-0472">Membrane</keyword>
<dbReference type="InterPro" id="IPR039426">
    <property type="entry name" value="TonB-dep_rcpt-like"/>
</dbReference>
<keyword evidence="3 7" id="KW-1134">Transmembrane beta strand</keyword>
<dbReference type="SUPFAM" id="SSF49464">
    <property type="entry name" value="Carboxypeptidase regulatory domain-like"/>
    <property type="match status" value="1"/>
</dbReference>
<dbReference type="InterPro" id="IPR012910">
    <property type="entry name" value="Plug_dom"/>
</dbReference>
<evidence type="ECO:0000256" key="1">
    <source>
        <dbReference type="ARBA" id="ARBA00004571"/>
    </source>
</evidence>
<proteinExistence type="inferred from homology"/>